<proteinExistence type="predicted"/>
<dbReference type="CDD" id="cd07989">
    <property type="entry name" value="LPLAT_AGPAT-like"/>
    <property type="match status" value="1"/>
</dbReference>
<reference evidence="2" key="1">
    <citation type="journal article" date="2015" name="Nature">
        <title>Complex archaea that bridge the gap between prokaryotes and eukaryotes.</title>
        <authorList>
            <person name="Spang A."/>
            <person name="Saw J.H."/>
            <person name="Jorgensen S.L."/>
            <person name="Zaremba-Niedzwiedzka K."/>
            <person name="Martijn J."/>
            <person name="Lind A.E."/>
            <person name="van Eijk R."/>
            <person name="Schleper C."/>
            <person name="Guy L."/>
            <person name="Ettema T.J."/>
        </authorList>
    </citation>
    <scope>NUCLEOTIDE SEQUENCE</scope>
</reference>
<accession>A0A0F9L399</accession>
<name>A0A0F9L399_9ZZZZ</name>
<dbReference type="EMBL" id="LAZR01013384">
    <property type="protein sequence ID" value="KKM22210.1"/>
    <property type="molecule type" value="Genomic_DNA"/>
</dbReference>
<evidence type="ECO:0000259" key="1">
    <source>
        <dbReference type="Pfam" id="PF01553"/>
    </source>
</evidence>
<protein>
    <recommendedName>
        <fullName evidence="1">Phospholipid/glycerol acyltransferase domain-containing protein</fullName>
    </recommendedName>
</protein>
<gene>
    <name evidence="2" type="ORF">LCGC14_1627660</name>
</gene>
<dbReference type="InterPro" id="IPR002123">
    <property type="entry name" value="Plipid/glycerol_acylTrfase"/>
</dbReference>
<dbReference type="SUPFAM" id="SSF69593">
    <property type="entry name" value="Glycerol-3-phosphate (1)-acyltransferase"/>
    <property type="match status" value="1"/>
</dbReference>
<feature type="domain" description="Phospholipid/glycerol acyltransferase" evidence="1">
    <location>
        <begin position="42"/>
        <end position="167"/>
    </location>
</feature>
<dbReference type="Pfam" id="PF01553">
    <property type="entry name" value="Acyltransferase"/>
    <property type="match status" value="1"/>
</dbReference>
<comment type="caution">
    <text evidence="2">The sequence shown here is derived from an EMBL/GenBank/DDBJ whole genome shotgun (WGS) entry which is preliminary data.</text>
</comment>
<evidence type="ECO:0000313" key="2">
    <source>
        <dbReference type="EMBL" id="KKM22210.1"/>
    </source>
</evidence>
<sequence length="230" mass="25774">MVEEQVISEGSNKLNPKILAADVLYGAVKGLSGLFFKLFMNLRIEGKENIPVRGKAFLTTIAKDIIRDMLIISQVSGRKIHFMLDPKMMKHQILGPVLKSLGMIRGTESKEDTEPIEKIFKILNEDGDLVGMTPEGKRDREIQVKSMAAIIKFAIAVDAPIIPIAISNEKAKILNMFSGNGIKVTVGTPLHIEKRLNREKYRSERYELAEDIIKIIDKLGETPEIEGFEE</sequence>
<organism evidence="2">
    <name type="scientific">marine sediment metagenome</name>
    <dbReference type="NCBI Taxonomy" id="412755"/>
    <lineage>
        <taxon>unclassified sequences</taxon>
        <taxon>metagenomes</taxon>
        <taxon>ecological metagenomes</taxon>
    </lineage>
</organism>
<dbReference type="AlphaFoldDB" id="A0A0F9L399"/>
<dbReference type="GO" id="GO:0016746">
    <property type="term" value="F:acyltransferase activity"/>
    <property type="evidence" value="ECO:0007669"/>
    <property type="project" value="InterPro"/>
</dbReference>